<name>A0ABU1HUW5_9MICO</name>
<feature type="signal peptide" evidence="1">
    <location>
        <begin position="1"/>
        <end position="29"/>
    </location>
</feature>
<dbReference type="Proteomes" id="UP001249291">
    <property type="component" value="Unassembled WGS sequence"/>
</dbReference>
<feature type="chain" id="PRO_5046864604" evidence="1">
    <location>
        <begin position="30"/>
        <end position="420"/>
    </location>
</feature>
<evidence type="ECO:0000313" key="2">
    <source>
        <dbReference type="EMBL" id="MDR6143845.1"/>
    </source>
</evidence>
<dbReference type="EMBL" id="JAVIZQ010000001">
    <property type="protein sequence ID" value="MDR6143845.1"/>
    <property type="molecule type" value="Genomic_DNA"/>
</dbReference>
<comment type="caution">
    <text evidence="2">The sequence shown here is derived from an EMBL/GenBank/DDBJ whole genome shotgun (WGS) entry which is preliminary data.</text>
</comment>
<proteinExistence type="predicted"/>
<accession>A0ABU1HUW5</accession>
<organism evidence="2 3">
    <name type="scientific">Microbacterium foliorum</name>
    <dbReference type="NCBI Taxonomy" id="104336"/>
    <lineage>
        <taxon>Bacteria</taxon>
        <taxon>Bacillati</taxon>
        <taxon>Actinomycetota</taxon>
        <taxon>Actinomycetes</taxon>
        <taxon>Micrococcales</taxon>
        <taxon>Microbacteriaceae</taxon>
        <taxon>Microbacterium</taxon>
    </lineage>
</organism>
<dbReference type="SUPFAM" id="SSF48208">
    <property type="entry name" value="Six-hairpin glycosidases"/>
    <property type="match status" value="1"/>
</dbReference>
<sequence length="420" mass="44016">MSGSSRRSAPWMIAAALIAAALVAGATTAASGDGPSDAPTADVASDPTLSVALAYEFLDARVDEFCDGAGHCLPRSYEGGFFTDLPTWDFTPSFVYDDALVVIAYTARGLPDDIRRAQTIGDTLLFVQANDPIGDGRVRTSYEPHGIRQGRVEITGPGTFTGNQAWAGMALARLFHATGESKYLDGAVRIAEWIQTNTADMARAPFGYTGGQLENGSSLEWKSTEHNTDIAGFFTQLAQLTGDPVWADRAAVATAFVAAMQSADGHVDTGTLLDGSTTNVYPVPLDAQTWTLLGTGDPRYGAAVDWALANLMATDGPYTGPSISHVDTSKVWFEGSGHLALALKLRDGAGDADRAEALLSSIRLGQRDAANGDGKGIVATSTDGLDSGFGDLYYASLHTGATAWYLLAAAGDNPFSLPVD</sequence>
<dbReference type="InterPro" id="IPR008928">
    <property type="entry name" value="6-hairpin_glycosidase_sf"/>
</dbReference>
<evidence type="ECO:0000256" key="1">
    <source>
        <dbReference type="SAM" id="SignalP"/>
    </source>
</evidence>
<protein>
    <submittedName>
        <fullName evidence="2">Uncharacterized protein</fullName>
    </submittedName>
</protein>
<reference evidence="2 3" key="1">
    <citation type="submission" date="2023-08" db="EMBL/GenBank/DDBJ databases">
        <title>Functional and genomic diversity of the sorghum phyllosphere microbiome.</title>
        <authorList>
            <person name="Shade A."/>
        </authorList>
    </citation>
    <scope>NUCLEOTIDE SEQUENCE [LARGE SCALE GENOMIC DNA]</scope>
    <source>
        <strain evidence="2 3">SORGH_AS_0445</strain>
    </source>
</reference>
<dbReference type="Gene3D" id="1.50.10.20">
    <property type="match status" value="1"/>
</dbReference>
<keyword evidence="1" id="KW-0732">Signal</keyword>
<gene>
    <name evidence="2" type="ORF">QE375_003399</name>
</gene>
<evidence type="ECO:0000313" key="3">
    <source>
        <dbReference type="Proteomes" id="UP001249291"/>
    </source>
</evidence>
<keyword evidence="3" id="KW-1185">Reference proteome</keyword>